<evidence type="ECO:0000313" key="4">
    <source>
        <dbReference type="EMBL" id="ADY42873.1"/>
    </source>
</evidence>
<dbReference type="InterPro" id="IPR006020">
    <property type="entry name" value="PTB/PI_dom"/>
</dbReference>
<feature type="coiled-coil region" evidence="1">
    <location>
        <begin position="216"/>
        <end position="243"/>
    </location>
</feature>
<feature type="region of interest" description="Disordered" evidence="2">
    <location>
        <begin position="422"/>
        <end position="451"/>
    </location>
</feature>
<evidence type="ECO:0000259" key="3">
    <source>
        <dbReference type="PROSITE" id="PS01179"/>
    </source>
</evidence>
<feature type="compositionally biased region" description="Pro residues" evidence="2">
    <location>
        <begin position="250"/>
        <end position="267"/>
    </location>
</feature>
<sequence>MMMVAYEMMMVAEEMTSKGKEIYNTIKRSLGSSSFGVASSSSGSGGVRYSGGTTASKQWIHPPDILLNGRVEYSVKMLGVTEVNEPKGTHVIREAIHAIRFQLQVSRSVTGHSGAKLKKVDLQINVDGVTVVENKTKMVLHKYPLHRISFCADDKQDKRVFSFIAKAENSKRHDCFVFLSEKLAEQITLTVGEAFDLAYQKFLENNGRELENKKQMIVLRKRIAELETENNELKQKLAAALMKDQTNGDAPPPLLPTSPVPNAPPPGLALSPVADVAPGIVPPPPNSRRHKVLTASTAAIMAELSDSMPKVGRKLENLQIDQMESLFDDEFDPRADERKKAEERRVKDEFGLDPFGDTFMNDDVSNENSGDTKTGNAEKGHHEPTPEQFERMLSMVDKRLAEMRDGFATGCLAVGDTGDSARDFDNIYSLPLQSPENENIPSTSRVSNGRS</sequence>
<dbReference type="InterPro" id="IPR051133">
    <property type="entry name" value="Adapter_Engulfment-Domain"/>
</dbReference>
<dbReference type="PROSITE" id="PS01179">
    <property type="entry name" value="PID"/>
    <property type="match status" value="1"/>
</dbReference>
<dbReference type="PANTHER" id="PTHR11232:SF77">
    <property type="entry name" value="GULP PTB DOMAIN CONTAINING ENGULFMENT ADAPTOR 1"/>
    <property type="match status" value="1"/>
</dbReference>
<feature type="compositionally biased region" description="Polar residues" evidence="2">
    <location>
        <begin position="431"/>
        <end position="451"/>
    </location>
</feature>
<name>F1KYB9_ASCSU</name>
<evidence type="ECO:0000256" key="2">
    <source>
        <dbReference type="SAM" id="MobiDB-lite"/>
    </source>
</evidence>
<organism evidence="4">
    <name type="scientific">Ascaris suum</name>
    <name type="common">Pig roundworm</name>
    <name type="synonym">Ascaris lumbricoides</name>
    <dbReference type="NCBI Taxonomy" id="6253"/>
    <lineage>
        <taxon>Eukaryota</taxon>
        <taxon>Metazoa</taxon>
        <taxon>Ecdysozoa</taxon>
        <taxon>Nematoda</taxon>
        <taxon>Chromadorea</taxon>
        <taxon>Rhabditida</taxon>
        <taxon>Spirurina</taxon>
        <taxon>Ascaridomorpha</taxon>
        <taxon>Ascaridoidea</taxon>
        <taxon>Ascarididae</taxon>
        <taxon>Ascaris</taxon>
    </lineage>
</organism>
<dbReference type="AlphaFoldDB" id="F1KYB9"/>
<dbReference type="EMBL" id="JI167968">
    <property type="protein sequence ID" value="ADY42873.1"/>
    <property type="molecule type" value="mRNA"/>
</dbReference>
<dbReference type="CDD" id="cd01273">
    <property type="entry name" value="PTB_CED-6"/>
    <property type="match status" value="1"/>
</dbReference>
<reference evidence="4" key="1">
    <citation type="journal article" date="2011" name="Genome Res.">
        <title>Deep small RNA sequencing from the nematode Ascaris reveals conservation, functional diversification, and novel developmental profiles.</title>
        <authorList>
            <person name="Wang J."/>
            <person name="Czech B."/>
            <person name="Crunk A."/>
            <person name="Wallace A."/>
            <person name="Mitreva M."/>
            <person name="Hannon G.J."/>
            <person name="Davis R.E."/>
        </authorList>
    </citation>
    <scope>NUCLEOTIDE SEQUENCE</scope>
</reference>
<feature type="compositionally biased region" description="Basic and acidic residues" evidence="2">
    <location>
        <begin position="338"/>
        <end position="350"/>
    </location>
</feature>
<dbReference type="Gene3D" id="2.30.29.30">
    <property type="entry name" value="Pleckstrin-homology domain (PH domain)/Phosphotyrosine-binding domain (PTB)"/>
    <property type="match status" value="1"/>
</dbReference>
<feature type="region of interest" description="Disordered" evidence="2">
    <location>
        <begin position="245"/>
        <end position="290"/>
    </location>
</feature>
<dbReference type="Pfam" id="PF00640">
    <property type="entry name" value="PID"/>
    <property type="match status" value="1"/>
</dbReference>
<accession>F1KYB9</accession>
<feature type="compositionally biased region" description="Polar residues" evidence="2">
    <location>
        <begin position="366"/>
        <end position="375"/>
    </location>
</feature>
<dbReference type="SMART" id="SM00462">
    <property type="entry name" value="PTB"/>
    <property type="match status" value="1"/>
</dbReference>
<dbReference type="PANTHER" id="PTHR11232">
    <property type="entry name" value="PHOSPHOTYROSINE INTERACTION DOMAIN-CONTAINING FAMILY MEMBER"/>
    <property type="match status" value="1"/>
</dbReference>
<keyword evidence="1" id="KW-0175">Coiled coil</keyword>
<dbReference type="SUPFAM" id="SSF50729">
    <property type="entry name" value="PH domain-like"/>
    <property type="match status" value="1"/>
</dbReference>
<feature type="compositionally biased region" description="Basic and acidic residues" evidence="2">
    <location>
        <begin position="376"/>
        <end position="388"/>
    </location>
</feature>
<feature type="domain" description="PID" evidence="3">
    <location>
        <begin position="71"/>
        <end position="209"/>
    </location>
</feature>
<dbReference type="InterPro" id="IPR011993">
    <property type="entry name" value="PH-like_dom_sf"/>
</dbReference>
<evidence type="ECO:0000256" key="1">
    <source>
        <dbReference type="SAM" id="Coils"/>
    </source>
</evidence>
<proteinExistence type="evidence at transcript level"/>
<protein>
    <submittedName>
        <fullName evidence="4">Cell death protein 6</fullName>
    </submittedName>
</protein>
<feature type="region of interest" description="Disordered" evidence="2">
    <location>
        <begin position="338"/>
        <end position="388"/>
    </location>
</feature>